<evidence type="ECO:0000259" key="11">
    <source>
        <dbReference type="PROSITE" id="PS50111"/>
    </source>
</evidence>
<evidence type="ECO:0000256" key="1">
    <source>
        <dbReference type="ARBA" id="ARBA00004651"/>
    </source>
</evidence>
<evidence type="ECO:0000256" key="9">
    <source>
        <dbReference type="SAM" id="Coils"/>
    </source>
</evidence>
<dbReference type="Proteomes" id="UP000295832">
    <property type="component" value="Unassembled WGS sequence"/>
</dbReference>
<dbReference type="PROSITE" id="PS50885">
    <property type="entry name" value="HAMP"/>
    <property type="match status" value="1"/>
</dbReference>
<dbReference type="InterPro" id="IPR033479">
    <property type="entry name" value="dCache_1"/>
</dbReference>
<evidence type="ECO:0000256" key="10">
    <source>
        <dbReference type="SAM" id="Phobius"/>
    </source>
</evidence>
<feature type="domain" description="Methyl-accepting transducer" evidence="11">
    <location>
        <begin position="381"/>
        <end position="610"/>
    </location>
</feature>
<organism evidence="13 14">
    <name type="scientific">Orenia marismortui</name>
    <dbReference type="NCBI Taxonomy" id="46469"/>
    <lineage>
        <taxon>Bacteria</taxon>
        <taxon>Bacillati</taxon>
        <taxon>Bacillota</taxon>
        <taxon>Clostridia</taxon>
        <taxon>Halanaerobiales</taxon>
        <taxon>Halobacteroidaceae</taxon>
        <taxon>Orenia</taxon>
    </lineage>
</organism>
<dbReference type="Gene3D" id="1.10.287.950">
    <property type="entry name" value="Methyl-accepting chemotaxis protein"/>
    <property type="match status" value="1"/>
</dbReference>
<name>A0A4R8H0Z6_9FIRM</name>
<comment type="subcellular location">
    <subcellularLocation>
        <location evidence="1">Cell membrane</location>
        <topology evidence="1">Multi-pass membrane protein</topology>
    </subcellularLocation>
</comment>
<evidence type="ECO:0000256" key="8">
    <source>
        <dbReference type="PROSITE-ProRule" id="PRU00284"/>
    </source>
</evidence>
<dbReference type="InterPro" id="IPR004089">
    <property type="entry name" value="MCPsignal_dom"/>
</dbReference>
<dbReference type="EMBL" id="SOEG01000003">
    <property type="protein sequence ID" value="TDX53177.1"/>
    <property type="molecule type" value="Genomic_DNA"/>
</dbReference>
<keyword evidence="3" id="KW-0145">Chemotaxis</keyword>
<dbReference type="STRING" id="926561.GCA_000379025_01709"/>
<evidence type="ECO:0000259" key="12">
    <source>
        <dbReference type="PROSITE" id="PS50885"/>
    </source>
</evidence>
<dbReference type="CDD" id="cd11386">
    <property type="entry name" value="MCP_signal"/>
    <property type="match status" value="1"/>
</dbReference>
<dbReference type="Pfam" id="PF00672">
    <property type="entry name" value="HAMP"/>
    <property type="match status" value="1"/>
</dbReference>
<feature type="domain" description="HAMP" evidence="12">
    <location>
        <begin position="324"/>
        <end position="376"/>
    </location>
</feature>
<dbReference type="GO" id="GO:0005886">
    <property type="term" value="C:plasma membrane"/>
    <property type="evidence" value="ECO:0007669"/>
    <property type="project" value="UniProtKB-SubCell"/>
</dbReference>
<evidence type="ECO:0000256" key="3">
    <source>
        <dbReference type="ARBA" id="ARBA00022500"/>
    </source>
</evidence>
<dbReference type="RefSeq" id="WP_134114776.1">
    <property type="nucleotide sequence ID" value="NZ_SOEG01000003.1"/>
</dbReference>
<keyword evidence="4 10" id="KW-0812">Transmembrane</keyword>
<dbReference type="SUPFAM" id="SSF58104">
    <property type="entry name" value="Methyl-accepting chemotaxis protein (MCP) signaling domain"/>
    <property type="match status" value="1"/>
</dbReference>
<dbReference type="Pfam" id="PF02743">
    <property type="entry name" value="dCache_1"/>
    <property type="match status" value="1"/>
</dbReference>
<dbReference type="GO" id="GO:0004888">
    <property type="term" value="F:transmembrane signaling receptor activity"/>
    <property type="evidence" value="ECO:0007669"/>
    <property type="project" value="TreeGrafter"/>
</dbReference>
<evidence type="ECO:0000313" key="13">
    <source>
        <dbReference type="EMBL" id="TDX53177.1"/>
    </source>
</evidence>
<feature type="coiled-coil region" evidence="9">
    <location>
        <begin position="400"/>
        <end position="430"/>
    </location>
</feature>
<dbReference type="InterPro" id="IPR051310">
    <property type="entry name" value="MCP_chemotaxis"/>
</dbReference>
<keyword evidence="8" id="KW-0807">Transducer</keyword>
<dbReference type="FunFam" id="1.10.287.950:FF:000001">
    <property type="entry name" value="Methyl-accepting chemotaxis sensory transducer"/>
    <property type="match status" value="1"/>
</dbReference>
<keyword evidence="14" id="KW-1185">Reference proteome</keyword>
<accession>A0A4R8H0Z6</accession>
<comment type="similarity">
    <text evidence="7">Belongs to the methyl-accepting chemotaxis (MCP) protein family.</text>
</comment>
<evidence type="ECO:0000256" key="4">
    <source>
        <dbReference type="ARBA" id="ARBA00022692"/>
    </source>
</evidence>
<dbReference type="SMART" id="SM00304">
    <property type="entry name" value="HAMP"/>
    <property type="match status" value="2"/>
</dbReference>
<evidence type="ECO:0000256" key="2">
    <source>
        <dbReference type="ARBA" id="ARBA00022475"/>
    </source>
</evidence>
<evidence type="ECO:0000313" key="14">
    <source>
        <dbReference type="Proteomes" id="UP000295832"/>
    </source>
</evidence>
<keyword evidence="2" id="KW-1003">Cell membrane</keyword>
<evidence type="ECO:0000256" key="7">
    <source>
        <dbReference type="ARBA" id="ARBA00029447"/>
    </source>
</evidence>
<dbReference type="AlphaFoldDB" id="A0A4R8H0Z6"/>
<keyword evidence="6 10" id="KW-0472">Membrane</keyword>
<gene>
    <name evidence="13" type="ORF">C7959_10329</name>
</gene>
<dbReference type="GO" id="GO:0007165">
    <property type="term" value="P:signal transduction"/>
    <property type="evidence" value="ECO:0007669"/>
    <property type="project" value="UniProtKB-KW"/>
</dbReference>
<reference evidence="13 14" key="1">
    <citation type="submission" date="2019-03" db="EMBL/GenBank/DDBJ databases">
        <title>Subsurface microbial communities from deep shales in Ohio and West Virginia, USA.</title>
        <authorList>
            <person name="Wrighton K."/>
        </authorList>
    </citation>
    <scope>NUCLEOTIDE SEQUENCE [LARGE SCALE GENOMIC DNA]</scope>
    <source>
        <strain evidence="13 14">MSL 6dP</strain>
    </source>
</reference>
<dbReference type="PANTHER" id="PTHR43531">
    <property type="entry name" value="PROTEIN ICFG"/>
    <property type="match status" value="1"/>
</dbReference>
<dbReference type="PROSITE" id="PS50111">
    <property type="entry name" value="CHEMOTAXIS_TRANSDUC_2"/>
    <property type="match status" value="1"/>
</dbReference>
<dbReference type="CDD" id="cd06225">
    <property type="entry name" value="HAMP"/>
    <property type="match status" value="1"/>
</dbReference>
<keyword evidence="5 10" id="KW-1133">Transmembrane helix</keyword>
<sequence>MKKIKVSIGFKLIFFFILMLIISLGISSYYSYQNYSKTLVDESESELKAISVLKKKAIEGYFDELLSDLSISAKSPILRNNFSDYDRRVNKKLDKAVSDYLDLLKEEHGWYDAFLMDLKGNVIYTVEKEADYGTNLEDGVYRDSGLAKAYKKGRKELSIIDFSYYEASKDIAAFVSAPIRDKNNQLRGVIALQIPIDKINNIMQERTGMGRSGETYLVGSDYLMRSNSRFGNGKDILKKEVNTLSVTKALQGEEGVDTIKDYRDVKVLSYHTPLQIKDHNWVLIAEIDEAEVKEPLNNLIKKVYKMTWIIALVIILLSGLLIFFLIIRPVKKVQSIMNKIANNNLSSEVEFKSNDELGEMSNDINKTISSLSGILKRIRSSAESVSKSSNQIASDNSNLAERTQNQASALEELSATIEEMTASIQEVAANSEDTDVLSKNTVDFVEEGSKVIKKTIDSMEDISKRSEEISDIIALVNEIAAQTNLLSLNAAIEAARAGEHGKGFAVVAEQVRDLALRTANSSKKIESLIHNIINKIDEGSSLIVEADNSLENIIKNSQKTSRGIEEIAVAMDEQSSAAEQIQIAIEELNSLTQDNVVMVEEVNQTSDYLEEESNGLFEIIEKFELK</sequence>
<comment type="caution">
    <text evidence="13">The sequence shown here is derived from an EMBL/GenBank/DDBJ whole genome shotgun (WGS) entry which is preliminary data.</text>
</comment>
<keyword evidence="9" id="KW-0175">Coiled coil</keyword>
<dbReference type="CDD" id="cd18773">
    <property type="entry name" value="PDC1_HK_sensor"/>
    <property type="match status" value="1"/>
</dbReference>
<dbReference type="SUPFAM" id="SSF103190">
    <property type="entry name" value="Sensory domain-like"/>
    <property type="match status" value="1"/>
</dbReference>
<dbReference type="SMART" id="SM00283">
    <property type="entry name" value="MA"/>
    <property type="match status" value="1"/>
</dbReference>
<dbReference type="GO" id="GO:0006935">
    <property type="term" value="P:chemotaxis"/>
    <property type="evidence" value="ECO:0007669"/>
    <property type="project" value="UniProtKB-KW"/>
</dbReference>
<protein>
    <submittedName>
        <fullName evidence="13">Methyl-accepting chemotaxis protein</fullName>
    </submittedName>
</protein>
<dbReference type="InterPro" id="IPR029151">
    <property type="entry name" value="Sensor-like_sf"/>
</dbReference>
<evidence type="ECO:0000256" key="6">
    <source>
        <dbReference type="ARBA" id="ARBA00023136"/>
    </source>
</evidence>
<dbReference type="PANTHER" id="PTHR43531:SF11">
    <property type="entry name" value="METHYL-ACCEPTING CHEMOTAXIS PROTEIN 3"/>
    <property type="match status" value="1"/>
</dbReference>
<feature type="transmembrane region" description="Helical" evidence="10">
    <location>
        <begin position="306"/>
        <end position="327"/>
    </location>
</feature>
<evidence type="ECO:0000256" key="5">
    <source>
        <dbReference type="ARBA" id="ARBA00022989"/>
    </source>
</evidence>
<dbReference type="Pfam" id="PF00015">
    <property type="entry name" value="MCPsignal"/>
    <property type="match status" value="1"/>
</dbReference>
<feature type="transmembrane region" description="Helical" evidence="10">
    <location>
        <begin position="12"/>
        <end position="32"/>
    </location>
</feature>
<dbReference type="InterPro" id="IPR003660">
    <property type="entry name" value="HAMP_dom"/>
</dbReference>
<dbReference type="Gene3D" id="3.30.450.20">
    <property type="entry name" value="PAS domain"/>
    <property type="match status" value="1"/>
</dbReference>
<proteinExistence type="inferred from homology"/>